<comment type="caution">
    <text evidence="2">The sequence shown here is derived from an EMBL/GenBank/DDBJ whole genome shotgun (WGS) entry which is preliminary data.</text>
</comment>
<keyword evidence="1" id="KW-0812">Transmembrane</keyword>
<name>A0AAP0NKG7_LIQFO</name>
<reference evidence="2 3" key="1">
    <citation type="journal article" date="2024" name="Plant J.">
        <title>Genome sequences and population genomics reveal climatic adaptation and genomic divergence between two closely related sweetgum species.</title>
        <authorList>
            <person name="Xu W.Q."/>
            <person name="Ren C.Q."/>
            <person name="Zhang X.Y."/>
            <person name="Comes H.P."/>
            <person name="Liu X.H."/>
            <person name="Li Y.G."/>
            <person name="Kettle C.J."/>
            <person name="Jalonen R."/>
            <person name="Gaisberger H."/>
            <person name="Ma Y.Z."/>
            <person name="Qiu Y.X."/>
        </authorList>
    </citation>
    <scope>NUCLEOTIDE SEQUENCE [LARGE SCALE GENOMIC DNA]</scope>
    <source>
        <strain evidence="2">Hangzhou</strain>
    </source>
</reference>
<keyword evidence="1" id="KW-0472">Membrane</keyword>
<dbReference type="Proteomes" id="UP001415857">
    <property type="component" value="Unassembled WGS sequence"/>
</dbReference>
<sequence>MWMNLGILLLIIGFCLVRWGISTKSLMKILLQACSTHHCKHTTCSKLKGTEQSFDAIAECRPLELIGCKLRDIGCCYLYCADLQNSGILFWVSIFSIFFSLFYDLLCGFWIF</sequence>
<proteinExistence type="predicted"/>
<dbReference type="EMBL" id="JBBPBK010000013">
    <property type="protein sequence ID" value="KAK9272254.1"/>
    <property type="molecule type" value="Genomic_DNA"/>
</dbReference>
<evidence type="ECO:0000256" key="1">
    <source>
        <dbReference type="SAM" id="Phobius"/>
    </source>
</evidence>
<organism evidence="2 3">
    <name type="scientific">Liquidambar formosana</name>
    <name type="common">Formosan gum</name>
    <dbReference type="NCBI Taxonomy" id="63359"/>
    <lineage>
        <taxon>Eukaryota</taxon>
        <taxon>Viridiplantae</taxon>
        <taxon>Streptophyta</taxon>
        <taxon>Embryophyta</taxon>
        <taxon>Tracheophyta</taxon>
        <taxon>Spermatophyta</taxon>
        <taxon>Magnoliopsida</taxon>
        <taxon>eudicotyledons</taxon>
        <taxon>Gunneridae</taxon>
        <taxon>Pentapetalae</taxon>
        <taxon>Saxifragales</taxon>
        <taxon>Altingiaceae</taxon>
        <taxon>Liquidambar</taxon>
    </lineage>
</organism>
<feature type="transmembrane region" description="Helical" evidence="1">
    <location>
        <begin position="88"/>
        <end position="111"/>
    </location>
</feature>
<evidence type="ECO:0000313" key="3">
    <source>
        <dbReference type="Proteomes" id="UP001415857"/>
    </source>
</evidence>
<keyword evidence="1" id="KW-1133">Transmembrane helix</keyword>
<accession>A0AAP0NKG7</accession>
<gene>
    <name evidence="2" type="ORF">L1049_002625</name>
</gene>
<keyword evidence="3" id="KW-1185">Reference proteome</keyword>
<evidence type="ECO:0000313" key="2">
    <source>
        <dbReference type="EMBL" id="KAK9272254.1"/>
    </source>
</evidence>
<protein>
    <submittedName>
        <fullName evidence="2">Uncharacterized protein</fullName>
    </submittedName>
</protein>
<dbReference type="AlphaFoldDB" id="A0AAP0NKG7"/>